<accession>R7UG14</accession>
<dbReference type="OMA" id="HNHNYRA"/>
<protein>
    <recommendedName>
        <fullName evidence="2">Cullin N-terminal domain-containing protein</fullName>
    </recommendedName>
</protein>
<dbReference type="OrthoDB" id="8172509at2759"/>
<dbReference type="EnsemblMetazoa" id="CapteT119976">
    <property type="protein sequence ID" value="CapteP119976"/>
    <property type="gene ID" value="CapteG119976"/>
</dbReference>
<proteinExistence type="inferred from homology"/>
<dbReference type="GO" id="GO:0031625">
    <property type="term" value="F:ubiquitin protein ligase binding"/>
    <property type="evidence" value="ECO:0007669"/>
    <property type="project" value="InterPro"/>
</dbReference>
<dbReference type="STRING" id="283909.R7UG14"/>
<dbReference type="EMBL" id="AMQN01007835">
    <property type="status" value="NOT_ANNOTATED_CDS"/>
    <property type="molecule type" value="Genomic_DNA"/>
</dbReference>
<dbReference type="HOGENOM" id="CLU_062250_1_0_1"/>
<dbReference type="GO" id="GO:0019901">
    <property type="term" value="F:protein kinase binding"/>
    <property type="evidence" value="ECO:0007669"/>
    <property type="project" value="TreeGrafter"/>
</dbReference>
<dbReference type="InterPro" id="IPR001373">
    <property type="entry name" value="Cullin_N"/>
</dbReference>
<dbReference type="PANTHER" id="PTHR46636:SF1">
    <property type="entry name" value="CDK2-ASSOCIATED AND CULLIN DOMAIN-CONTAINING PROTEIN 1"/>
    <property type="match status" value="1"/>
</dbReference>
<comment type="similarity">
    <text evidence="1">Belongs to the cullin family.</text>
</comment>
<dbReference type="PANTHER" id="PTHR46636">
    <property type="entry name" value="CDK2-ASSOCIATED AND CULLIN DOMAIN-CONTAINING PROTEIN 1"/>
    <property type="match status" value="1"/>
</dbReference>
<dbReference type="AlphaFoldDB" id="R7UG14"/>
<gene>
    <name evidence="3" type="ORF">CAPTEDRAFT_119976</name>
</gene>
<dbReference type="Pfam" id="PF00888">
    <property type="entry name" value="Cullin"/>
    <property type="match status" value="1"/>
</dbReference>
<reference evidence="5" key="1">
    <citation type="submission" date="2012-12" db="EMBL/GenBank/DDBJ databases">
        <authorList>
            <person name="Hellsten U."/>
            <person name="Grimwood J."/>
            <person name="Chapman J.A."/>
            <person name="Shapiro H."/>
            <person name="Aerts A."/>
            <person name="Otillar R.P."/>
            <person name="Terry A.Y."/>
            <person name="Boore J.L."/>
            <person name="Simakov O."/>
            <person name="Marletaz F."/>
            <person name="Cho S.-J."/>
            <person name="Edsinger-Gonzales E."/>
            <person name="Havlak P."/>
            <person name="Kuo D.-H."/>
            <person name="Larsson T."/>
            <person name="Lv J."/>
            <person name="Arendt D."/>
            <person name="Savage R."/>
            <person name="Osoegawa K."/>
            <person name="de Jong P."/>
            <person name="Lindberg D.R."/>
            <person name="Seaver E.C."/>
            <person name="Weisblat D.A."/>
            <person name="Putnam N.H."/>
            <person name="Grigoriev I.V."/>
            <person name="Rokhsar D.S."/>
        </authorList>
    </citation>
    <scope>NUCLEOTIDE SEQUENCE</scope>
    <source>
        <strain evidence="5">I ESC-2004</strain>
    </source>
</reference>
<evidence type="ECO:0000256" key="1">
    <source>
        <dbReference type="ARBA" id="ARBA00006019"/>
    </source>
</evidence>
<dbReference type="SUPFAM" id="SSF74788">
    <property type="entry name" value="Cullin repeat-like"/>
    <property type="match status" value="1"/>
</dbReference>
<name>R7UG14_CAPTE</name>
<feature type="domain" description="Cullin N-terminal" evidence="2">
    <location>
        <begin position="13"/>
        <end position="171"/>
    </location>
</feature>
<dbReference type="InterPro" id="IPR042652">
    <property type="entry name" value="CACUL1"/>
</dbReference>
<organism evidence="3">
    <name type="scientific">Capitella teleta</name>
    <name type="common">Polychaete worm</name>
    <dbReference type="NCBI Taxonomy" id="283909"/>
    <lineage>
        <taxon>Eukaryota</taxon>
        <taxon>Metazoa</taxon>
        <taxon>Spiralia</taxon>
        <taxon>Lophotrochozoa</taxon>
        <taxon>Annelida</taxon>
        <taxon>Polychaeta</taxon>
        <taxon>Sedentaria</taxon>
        <taxon>Scolecida</taxon>
        <taxon>Capitellidae</taxon>
        <taxon>Capitella</taxon>
    </lineage>
</organism>
<evidence type="ECO:0000259" key="2">
    <source>
        <dbReference type="Pfam" id="PF00888"/>
    </source>
</evidence>
<evidence type="ECO:0000313" key="5">
    <source>
        <dbReference type="Proteomes" id="UP000014760"/>
    </source>
</evidence>
<dbReference type="Proteomes" id="UP000014760">
    <property type="component" value="Unassembled WGS sequence"/>
</dbReference>
<reference evidence="4" key="3">
    <citation type="submission" date="2015-06" db="UniProtKB">
        <authorList>
            <consortium name="EnsemblMetazoa"/>
        </authorList>
    </citation>
    <scope>IDENTIFICATION</scope>
</reference>
<sequence length="219" mass="25579">MTITMEDYEQTYWPKLEGAINQLLTMSPGDYIPISYEQMYSCVYKCVCKQFSQRLYSDLLRQITAHLERLSLELQSQDSCLYIERFYFALNQYTQALGGIVPIFNYMNRFYVESKLKSDLGVELRQLFVQYVADKHVNAIIPLMVDASSKPFSVSPNVMANLIKNIHALKPEYAKLRPQLFAKYLPGILPPCEERELNCYIEEAKQMQRDLSNHPEFIK</sequence>
<reference evidence="3 5" key="2">
    <citation type="journal article" date="2013" name="Nature">
        <title>Insights into bilaterian evolution from three spiralian genomes.</title>
        <authorList>
            <person name="Simakov O."/>
            <person name="Marletaz F."/>
            <person name="Cho S.J."/>
            <person name="Edsinger-Gonzales E."/>
            <person name="Havlak P."/>
            <person name="Hellsten U."/>
            <person name="Kuo D.H."/>
            <person name="Larsson T."/>
            <person name="Lv J."/>
            <person name="Arendt D."/>
            <person name="Savage R."/>
            <person name="Osoegawa K."/>
            <person name="de Jong P."/>
            <person name="Grimwood J."/>
            <person name="Chapman J.A."/>
            <person name="Shapiro H."/>
            <person name="Aerts A."/>
            <person name="Otillar R.P."/>
            <person name="Terry A.Y."/>
            <person name="Boore J.L."/>
            <person name="Grigoriev I.V."/>
            <person name="Lindberg D.R."/>
            <person name="Seaver E.C."/>
            <person name="Weisblat D.A."/>
            <person name="Putnam N.H."/>
            <person name="Rokhsar D.S."/>
        </authorList>
    </citation>
    <scope>NUCLEOTIDE SEQUENCE</scope>
    <source>
        <strain evidence="3 5">I ESC-2004</strain>
    </source>
</reference>
<dbReference type="Gene3D" id="1.20.1310.10">
    <property type="entry name" value="Cullin Repeats"/>
    <property type="match status" value="1"/>
</dbReference>
<dbReference type="GO" id="GO:0000082">
    <property type="term" value="P:G1/S transition of mitotic cell cycle"/>
    <property type="evidence" value="ECO:0007669"/>
    <property type="project" value="TreeGrafter"/>
</dbReference>
<keyword evidence="5" id="KW-1185">Reference proteome</keyword>
<dbReference type="InterPro" id="IPR016159">
    <property type="entry name" value="Cullin_repeat-like_dom_sf"/>
</dbReference>
<evidence type="ECO:0000313" key="4">
    <source>
        <dbReference type="EnsemblMetazoa" id="CapteP119976"/>
    </source>
</evidence>
<dbReference type="GO" id="GO:0006511">
    <property type="term" value="P:ubiquitin-dependent protein catabolic process"/>
    <property type="evidence" value="ECO:0007669"/>
    <property type="project" value="InterPro"/>
</dbReference>
<evidence type="ECO:0000313" key="3">
    <source>
        <dbReference type="EMBL" id="ELU05474.1"/>
    </source>
</evidence>
<dbReference type="EMBL" id="KB301483">
    <property type="protein sequence ID" value="ELU05474.1"/>
    <property type="molecule type" value="Genomic_DNA"/>
</dbReference>